<evidence type="ECO:0000256" key="5">
    <source>
        <dbReference type="ARBA" id="ARBA00022857"/>
    </source>
</evidence>
<reference evidence="17 18" key="1">
    <citation type="journal article" date="2010" name="J. Bacteriol.">
        <title>Completed genome sequence of the anaerobic iron-oxidizing bacterium Acidovorax ebreus strain TPSY.</title>
        <authorList>
            <person name="Byrne-Bailey K.G."/>
            <person name="Weber K.A."/>
            <person name="Chair A.H."/>
            <person name="Bose S."/>
            <person name="Knox T."/>
            <person name="Spanbauer T.L."/>
            <person name="Chertkov O."/>
            <person name="Coates J.D."/>
        </authorList>
    </citation>
    <scope>NUCLEOTIDE SEQUENCE [LARGE SCALE GENOMIC DNA]</scope>
    <source>
        <strain evidence="17 18">TPSY</strain>
    </source>
</reference>
<comment type="subcellular location">
    <subcellularLocation>
        <location evidence="1 14">Cytoplasm</location>
    </subcellularLocation>
</comment>
<dbReference type="HAMAP" id="MF_00102">
    <property type="entry name" value="DapB"/>
    <property type="match status" value="1"/>
</dbReference>
<dbReference type="Gene3D" id="3.40.50.720">
    <property type="entry name" value="NAD(P)-binding Rossmann-like Domain"/>
    <property type="match status" value="1"/>
</dbReference>
<dbReference type="EMBL" id="CP001392">
    <property type="protein sequence ID" value="ACM34699.1"/>
    <property type="molecule type" value="Genomic_DNA"/>
</dbReference>
<dbReference type="PANTHER" id="PTHR20836">
    <property type="entry name" value="DIHYDRODIPICOLINATE REDUCTASE"/>
    <property type="match status" value="1"/>
</dbReference>
<keyword evidence="3 14" id="KW-0963">Cytoplasm</keyword>
<dbReference type="Proteomes" id="UP000000450">
    <property type="component" value="Chromosome"/>
</dbReference>
<keyword evidence="9 14" id="KW-0457">Lysine biosynthesis</keyword>
<dbReference type="Gene3D" id="3.30.360.10">
    <property type="entry name" value="Dihydrodipicolinate Reductase, domain 2"/>
    <property type="match status" value="1"/>
</dbReference>
<comment type="caution">
    <text evidence="14">Lacks conserved residue(s) required for the propagation of feature annotation.</text>
</comment>
<comment type="catalytic activity">
    <reaction evidence="12 14">
        <text>(S)-2,3,4,5-tetrahydrodipicolinate + NADP(+) + H2O = (2S,4S)-4-hydroxy-2,3,4,5-tetrahydrodipicolinate + NADPH + H(+)</text>
        <dbReference type="Rhea" id="RHEA:35331"/>
        <dbReference type="ChEBI" id="CHEBI:15377"/>
        <dbReference type="ChEBI" id="CHEBI:15378"/>
        <dbReference type="ChEBI" id="CHEBI:16845"/>
        <dbReference type="ChEBI" id="CHEBI:57783"/>
        <dbReference type="ChEBI" id="CHEBI:58349"/>
        <dbReference type="ChEBI" id="CHEBI:67139"/>
        <dbReference type="EC" id="1.17.1.8"/>
    </reaction>
</comment>
<dbReference type="InterPro" id="IPR000846">
    <property type="entry name" value="DapB_N"/>
</dbReference>
<evidence type="ECO:0000259" key="16">
    <source>
        <dbReference type="Pfam" id="PF05173"/>
    </source>
</evidence>
<evidence type="ECO:0000256" key="7">
    <source>
        <dbReference type="ARBA" id="ARBA00023002"/>
    </source>
</evidence>
<feature type="binding site" evidence="14">
    <location>
        <position position="162"/>
    </location>
    <ligand>
        <name>(S)-2,3,4,5-tetrahydrodipicolinate</name>
        <dbReference type="ChEBI" id="CHEBI:16845"/>
    </ligand>
</feature>
<evidence type="ECO:0000256" key="13">
    <source>
        <dbReference type="ARBA" id="ARBA00049396"/>
    </source>
</evidence>
<dbReference type="InterPro" id="IPR022664">
    <property type="entry name" value="DapB_N_CS"/>
</dbReference>
<keyword evidence="4 14" id="KW-0028">Amino-acid biosynthesis</keyword>
<organism evidence="17 18">
    <name type="scientific">Acidovorax ebreus (strain TPSY)</name>
    <name type="common">Diaphorobacter sp. (strain TPSY)</name>
    <dbReference type="NCBI Taxonomy" id="535289"/>
    <lineage>
        <taxon>Bacteria</taxon>
        <taxon>Pseudomonadati</taxon>
        <taxon>Pseudomonadota</taxon>
        <taxon>Betaproteobacteria</taxon>
        <taxon>Burkholderiales</taxon>
        <taxon>Comamonadaceae</taxon>
        <taxon>Diaphorobacter</taxon>
    </lineage>
</organism>
<dbReference type="GO" id="GO:0050661">
    <property type="term" value="F:NADP binding"/>
    <property type="evidence" value="ECO:0007669"/>
    <property type="project" value="UniProtKB-UniRule"/>
</dbReference>
<dbReference type="Pfam" id="PF05173">
    <property type="entry name" value="DapB_C"/>
    <property type="match status" value="1"/>
</dbReference>
<feature type="binding site" evidence="14">
    <location>
        <begin position="171"/>
        <end position="172"/>
    </location>
    <ligand>
        <name>(S)-2,3,4,5-tetrahydrodipicolinate</name>
        <dbReference type="ChEBI" id="CHEBI:16845"/>
    </ligand>
</feature>
<dbReference type="NCBIfam" id="TIGR00036">
    <property type="entry name" value="dapB"/>
    <property type="match status" value="1"/>
</dbReference>
<dbReference type="EC" id="1.17.1.8" evidence="11 14"/>
<evidence type="ECO:0000256" key="12">
    <source>
        <dbReference type="ARBA" id="ARBA00049080"/>
    </source>
</evidence>
<evidence type="ECO:0000259" key="15">
    <source>
        <dbReference type="Pfam" id="PF01113"/>
    </source>
</evidence>
<comment type="pathway">
    <text evidence="10 14">Amino-acid biosynthesis; L-lysine biosynthesis via DAP pathway; (S)-tetrahydrodipicolinate from L-aspartate: step 4/4.</text>
</comment>
<dbReference type="KEGG" id="dia:Dtpsy_3270"/>
<evidence type="ECO:0000313" key="17">
    <source>
        <dbReference type="EMBL" id="ACM34699.1"/>
    </source>
</evidence>
<keyword evidence="18" id="KW-1185">Reference proteome</keyword>
<name>A0A9J9Q8U1_ACIET</name>
<evidence type="ECO:0000256" key="14">
    <source>
        <dbReference type="HAMAP-Rule" id="MF_00102"/>
    </source>
</evidence>
<evidence type="ECO:0000256" key="11">
    <source>
        <dbReference type="ARBA" id="ARBA00038983"/>
    </source>
</evidence>
<feature type="binding site" evidence="14">
    <location>
        <begin position="15"/>
        <end position="20"/>
    </location>
    <ligand>
        <name>NAD(+)</name>
        <dbReference type="ChEBI" id="CHEBI:57540"/>
    </ligand>
</feature>
<dbReference type="Pfam" id="PF01113">
    <property type="entry name" value="DapB_N"/>
    <property type="match status" value="1"/>
</dbReference>
<evidence type="ECO:0000256" key="3">
    <source>
        <dbReference type="ARBA" id="ARBA00022490"/>
    </source>
</evidence>
<dbReference type="CDD" id="cd02274">
    <property type="entry name" value="DHDPR_N"/>
    <property type="match status" value="1"/>
</dbReference>
<comment type="function">
    <text evidence="14">Catalyzes the conversion of 4-hydroxy-tetrahydrodipicolinate (HTPA) to tetrahydrodipicolinate.</text>
</comment>
<evidence type="ECO:0000256" key="9">
    <source>
        <dbReference type="ARBA" id="ARBA00023154"/>
    </source>
</evidence>
<comment type="catalytic activity">
    <reaction evidence="13 14">
        <text>(S)-2,3,4,5-tetrahydrodipicolinate + NAD(+) + H2O = (2S,4S)-4-hydroxy-2,3,4,5-tetrahydrodipicolinate + NADH + H(+)</text>
        <dbReference type="Rhea" id="RHEA:35323"/>
        <dbReference type="ChEBI" id="CHEBI:15377"/>
        <dbReference type="ChEBI" id="CHEBI:15378"/>
        <dbReference type="ChEBI" id="CHEBI:16845"/>
        <dbReference type="ChEBI" id="CHEBI:57540"/>
        <dbReference type="ChEBI" id="CHEBI:57945"/>
        <dbReference type="ChEBI" id="CHEBI:67139"/>
        <dbReference type="EC" id="1.17.1.8"/>
    </reaction>
</comment>
<dbReference type="GO" id="GO:0005829">
    <property type="term" value="C:cytosol"/>
    <property type="evidence" value="ECO:0007669"/>
    <property type="project" value="TreeGrafter"/>
</dbReference>
<dbReference type="InterPro" id="IPR036291">
    <property type="entry name" value="NAD(P)-bd_dom_sf"/>
</dbReference>
<dbReference type="GO" id="GO:0009089">
    <property type="term" value="P:lysine biosynthetic process via diaminopimelate"/>
    <property type="evidence" value="ECO:0007669"/>
    <property type="project" value="UniProtKB-UniRule"/>
</dbReference>
<keyword evidence="5 14" id="KW-0521">NADP</keyword>
<dbReference type="PROSITE" id="PS01298">
    <property type="entry name" value="DAPB"/>
    <property type="match status" value="1"/>
</dbReference>
<feature type="active site" description="Proton donor" evidence="14">
    <location>
        <position position="165"/>
    </location>
</feature>
<dbReference type="GO" id="GO:0051287">
    <property type="term" value="F:NAD binding"/>
    <property type="evidence" value="ECO:0007669"/>
    <property type="project" value="UniProtKB-UniRule"/>
</dbReference>
<dbReference type="PIRSF" id="PIRSF000161">
    <property type="entry name" value="DHPR"/>
    <property type="match status" value="1"/>
</dbReference>
<dbReference type="RefSeq" id="WP_015914508.1">
    <property type="nucleotide sequence ID" value="NC_011992.1"/>
</dbReference>
<evidence type="ECO:0000256" key="6">
    <source>
        <dbReference type="ARBA" id="ARBA00022915"/>
    </source>
</evidence>
<dbReference type="InterPro" id="IPR023940">
    <property type="entry name" value="DHDPR_bac"/>
</dbReference>
<comment type="similarity">
    <text evidence="2 14">Belongs to the DapB family.</text>
</comment>
<dbReference type="GO" id="GO:0016726">
    <property type="term" value="F:oxidoreductase activity, acting on CH or CH2 groups, NAD or NADP as acceptor"/>
    <property type="evidence" value="ECO:0007669"/>
    <property type="project" value="UniProtKB-UniRule"/>
</dbReference>
<dbReference type="SUPFAM" id="SSF51735">
    <property type="entry name" value="NAD(P)-binding Rossmann-fold domains"/>
    <property type="match status" value="1"/>
</dbReference>
<keyword evidence="7 14" id="KW-0560">Oxidoreductase</keyword>
<keyword evidence="6 14" id="KW-0220">Diaminopimelate biosynthesis</keyword>
<dbReference type="GO" id="GO:0008839">
    <property type="term" value="F:4-hydroxy-tetrahydrodipicolinate reductase"/>
    <property type="evidence" value="ECO:0007669"/>
    <property type="project" value="UniProtKB-UniRule"/>
</dbReference>
<evidence type="ECO:0000256" key="10">
    <source>
        <dbReference type="ARBA" id="ARBA00037922"/>
    </source>
</evidence>
<feature type="domain" description="Dihydrodipicolinate reductase N-terminal" evidence="15">
    <location>
        <begin position="10"/>
        <end position="131"/>
    </location>
</feature>
<gene>
    <name evidence="14" type="primary">dapB</name>
    <name evidence="17" type="ordered locus">Dtpsy_3270</name>
</gene>
<proteinExistence type="inferred from homology"/>
<dbReference type="SUPFAM" id="SSF55347">
    <property type="entry name" value="Glyceraldehyde-3-phosphate dehydrogenase-like, C-terminal domain"/>
    <property type="match status" value="1"/>
</dbReference>
<feature type="binding site" evidence="14">
    <location>
        <begin position="104"/>
        <end position="106"/>
    </location>
    <ligand>
        <name>NAD(+)</name>
        <dbReference type="ChEBI" id="CHEBI:57540"/>
    </ligand>
</feature>
<evidence type="ECO:0000256" key="8">
    <source>
        <dbReference type="ARBA" id="ARBA00023027"/>
    </source>
</evidence>
<dbReference type="InterPro" id="IPR022663">
    <property type="entry name" value="DapB_C"/>
</dbReference>
<protein>
    <recommendedName>
        <fullName evidence="11 14">4-hydroxy-tetrahydrodipicolinate reductase</fullName>
        <shortName evidence="14">HTPA reductase</shortName>
        <ecNumber evidence="11 14">1.17.1.8</ecNumber>
    </recommendedName>
</protein>
<dbReference type="GO" id="GO:0019877">
    <property type="term" value="P:diaminopimelate biosynthetic process"/>
    <property type="evidence" value="ECO:0007669"/>
    <property type="project" value="UniProtKB-UniRule"/>
</dbReference>
<dbReference type="AlphaFoldDB" id="A0A9J9Q8U1"/>
<dbReference type="FunFam" id="3.30.360.10:FF:000004">
    <property type="entry name" value="4-hydroxy-tetrahydrodipicolinate reductase"/>
    <property type="match status" value="1"/>
</dbReference>
<evidence type="ECO:0000256" key="4">
    <source>
        <dbReference type="ARBA" id="ARBA00022605"/>
    </source>
</evidence>
<feature type="domain" description="Dihydrodipicolinate reductase C-terminal" evidence="16">
    <location>
        <begin position="134"/>
        <end position="270"/>
    </location>
</feature>
<keyword evidence="8 14" id="KW-0520">NAD</keyword>
<feature type="active site" description="Proton donor/acceptor" evidence="14">
    <location>
        <position position="161"/>
    </location>
</feature>
<dbReference type="PANTHER" id="PTHR20836:SF0">
    <property type="entry name" value="4-HYDROXY-TETRAHYDRODIPICOLINATE REDUCTASE 1, CHLOROPLASTIC-RELATED"/>
    <property type="match status" value="1"/>
</dbReference>
<comment type="caution">
    <text evidence="14">Was originally thought to be a dihydrodipicolinate reductase (DHDPR), catalyzing the conversion of dihydrodipicolinate to tetrahydrodipicolinate. However, it was shown in E.coli that the substrate of the enzymatic reaction is not dihydrodipicolinate (DHDP) but in fact (2S,4S)-4-hydroxy-2,3,4,5-tetrahydrodipicolinic acid (HTPA), the product released by the DapA-catalyzed reaction.</text>
</comment>
<evidence type="ECO:0000313" key="18">
    <source>
        <dbReference type="Proteomes" id="UP000000450"/>
    </source>
</evidence>
<comment type="subunit">
    <text evidence="14">Homotetramer.</text>
</comment>
<accession>A0A9J9Q8U1</accession>
<dbReference type="FunFam" id="3.40.50.720:FF:000048">
    <property type="entry name" value="4-hydroxy-tetrahydrodipicolinate reductase"/>
    <property type="match status" value="1"/>
</dbReference>
<evidence type="ECO:0000256" key="2">
    <source>
        <dbReference type="ARBA" id="ARBA00006642"/>
    </source>
</evidence>
<feature type="binding site" evidence="14">
    <location>
        <position position="41"/>
    </location>
    <ligand>
        <name>NAD(+)</name>
        <dbReference type="ChEBI" id="CHEBI:57540"/>
    </ligand>
</feature>
<evidence type="ECO:0000256" key="1">
    <source>
        <dbReference type="ARBA" id="ARBA00004496"/>
    </source>
</evidence>
<sequence length="273" mass="28352">MTSSSSAPRRVAVAGASGRMGRMLIEAIQASDGCVLAGALDQPGNPAVGTDAAAFLGCASGVVITADLREGLKDADVLIDFTRPEGTLAHLAVCAELGVQMVIGTTGFSDAQKAQIEAAAQKVGIVFAPNMSVGVNVTLKLLQMAAQALRTGYDIEIIEAHHKHKVDAPSGTALKMGEVIAEAQGTRLADRAVYERYGHTGERKADTIGFATVRGGDIVGDHTVLFAGTGERVEISHKSSSRAGYAQGSLRAVGFLATQRAGLFDMFDVLNLK</sequence>
<feature type="binding site" evidence="14">
    <location>
        <begin position="128"/>
        <end position="131"/>
    </location>
    <ligand>
        <name>NAD(+)</name>
        <dbReference type="ChEBI" id="CHEBI:57540"/>
    </ligand>
</feature>